<dbReference type="AlphaFoldDB" id="A0A8H7E4D3"/>
<evidence type="ECO:0000256" key="1">
    <source>
        <dbReference type="SAM" id="MobiDB-lite"/>
    </source>
</evidence>
<keyword evidence="2" id="KW-0812">Transmembrane</keyword>
<keyword evidence="4" id="KW-1185">Reference proteome</keyword>
<keyword evidence="2" id="KW-0472">Membrane</keyword>
<accession>A0A8H7E4D3</accession>
<feature type="transmembrane region" description="Helical" evidence="2">
    <location>
        <begin position="61"/>
        <end position="84"/>
    </location>
</feature>
<name>A0A8H7E4D3_9EURO</name>
<protein>
    <submittedName>
        <fullName evidence="3">Uncharacterized protein</fullName>
    </submittedName>
</protein>
<gene>
    <name evidence="3" type="ORF">GJ744_007173</name>
</gene>
<dbReference type="OrthoDB" id="5353310at2759"/>
<feature type="region of interest" description="Disordered" evidence="1">
    <location>
        <begin position="94"/>
        <end position="113"/>
    </location>
</feature>
<dbReference type="EMBL" id="JAACFV010000034">
    <property type="protein sequence ID" value="KAF7510069.1"/>
    <property type="molecule type" value="Genomic_DNA"/>
</dbReference>
<feature type="compositionally biased region" description="Pro residues" evidence="1">
    <location>
        <begin position="102"/>
        <end position="113"/>
    </location>
</feature>
<proteinExistence type="predicted"/>
<sequence length="113" mass="12164">MAGIRDPAFWRRFSLAVHLDEEKANPSHTHGAASPASLRPELKHSDTWLERNRKKRSRMVCIGWSVSLSLVVIIAGIVLVILWLKGSLLPAPSAPTSTLAPTPAPTPMPPGGA</sequence>
<keyword evidence="2" id="KW-1133">Transmembrane helix</keyword>
<organism evidence="3 4">
    <name type="scientific">Endocarpon pusillum</name>
    <dbReference type="NCBI Taxonomy" id="364733"/>
    <lineage>
        <taxon>Eukaryota</taxon>
        <taxon>Fungi</taxon>
        <taxon>Dikarya</taxon>
        <taxon>Ascomycota</taxon>
        <taxon>Pezizomycotina</taxon>
        <taxon>Eurotiomycetes</taxon>
        <taxon>Chaetothyriomycetidae</taxon>
        <taxon>Verrucariales</taxon>
        <taxon>Verrucariaceae</taxon>
        <taxon>Endocarpon</taxon>
    </lineage>
</organism>
<evidence type="ECO:0000313" key="4">
    <source>
        <dbReference type="Proteomes" id="UP000606974"/>
    </source>
</evidence>
<evidence type="ECO:0000256" key="2">
    <source>
        <dbReference type="SAM" id="Phobius"/>
    </source>
</evidence>
<reference evidence="3" key="1">
    <citation type="submission" date="2020-02" db="EMBL/GenBank/DDBJ databases">
        <authorList>
            <person name="Palmer J.M."/>
        </authorList>
    </citation>
    <scope>NUCLEOTIDE SEQUENCE</scope>
    <source>
        <strain evidence="3">EPUS1.4</strain>
        <tissue evidence="3">Thallus</tissue>
    </source>
</reference>
<evidence type="ECO:0000313" key="3">
    <source>
        <dbReference type="EMBL" id="KAF7510069.1"/>
    </source>
</evidence>
<comment type="caution">
    <text evidence="3">The sequence shown here is derived from an EMBL/GenBank/DDBJ whole genome shotgun (WGS) entry which is preliminary data.</text>
</comment>
<dbReference type="Proteomes" id="UP000606974">
    <property type="component" value="Unassembled WGS sequence"/>
</dbReference>